<dbReference type="AlphaFoldDB" id="U4L7Q6"/>
<evidence type="ECO:0000313" key="3">
    <source>
        <dbReference type="Proteomes" id="UP000018144"/>
    </source>
</evidence>
<gene>
    <name evidence="2" type="ORF">PCON_12276</name>
</gene>
<dbReference type="EMBL" id="HF935723">
    <property type="protein sequence ID" value="CCX12682.1"/>
    <property type="molecule type" value="Genomic_DNA"/>
</dbReference>
<sequence>MHPTSPELSKSSLPPTAPKQPH</sequence>
<dbReference type="Proteomes" id="UP000018144">
    <property type="component" value="Unassembled WGS sequence"/>
</dbReference>
<evidence type="ECO:0000313" key="2">
    <source>
        <dbReference type="EMBL" id="CCX12682.1"/>
    </source>
</evidence>
<name>U4L7Q6_PYROM</name>
<feature type="region of interest" description="Disordered" evidence="1">
    <location>
        <begin position="1"/>
        <end position="22"/>
    </location>
</feature>
<accession>U4L7Q6</accession>
<protein>
    <submittedName>
        <fullName evidence="2">Uncharacterized protein</fullName>
    </submittedName>
</protein>
<organism evidence="2 3">
    <name type="scientific">Pyronema omphalodes (strain CBS 100304)</name>
    <name type="common">Pyronema confluens</name>
    <dbReference type="NCBI Taxonomy" id="1076935"/>
    <lineage>
        <taxon>Eukaryota</taxon>
        <taxon>Fungi</taxon>
        <taxon>Dikarya</taxon>
        <taxon>Ascomycota</taxon>
        <taxon>Pezizomycotina</taxon>
        <taxon>Pezizomycetes</taxon>
        <taxon>Pezizales</taxon>
        <taxon>Pyronemataceae</taxon>
        <taxon>Pyronema</taxon>
    </lineage>
</organism>
<proteinExistence type="predicted"/>
<evidence type="ECO:0000256" key="1">
    <source>
        <dbReference type="SAM" id="MobiDB-lite"/>
    </source>
</evidence>
<feature type="compositionally biased region" description="Polar residues" evidence="1">
    <location>
        <begin position="1"/>
        <end position="14"/>
    </location>
</feature>
<keyword evidence="3" id="KW-1185">Reference proteome</keyword>
<reference evidence="2 3" key="1">
    <citation type="journal article" date="2013" name="PLoS Genet.">
        <title>The genome and development-dependent transcriptomes of Pyronema confluens: a window into fungal evolution.</title>
        <authorList>
            <person name="Traeger S."/>
            <person name="Altegoer F."/>
            <person name="Freitag M."/>
            <person name="Gabaldon T."/>
            <person name="Kempken F."/>
            <person name="Kumar A."/>
            <person name="Marcet-Houben M."/>
            <person name="Poggeler S."/>
            <person name="Stajich J.E."/>
            <person name="Nowrousian M."/>
        </authorList>
    </citation>
    <scope>NUCLEOTIDE SEQUENCE [LARGE SCALE GENOMIC DNA]</scope>
    <source>
        <strain evidence="3">CBS 100304</strain>
        <tissue evidence="2">Vegetative mycelium</tissue>
    </source>
</reference>